<keyword evidence="10" id="KW-1185">Reference proteome</keyword>
<dbReference type="EMBL" id="KL197709">
    <property type="protein sequence ID" value="KDQ64506.1"/>
    <property type="molecule type" value="Genomic_DNA"/>
</dbReference>
<feature type="region of interest" description="Disordered" evidence="8">
    <location>
        <begin position="311"/>
        <end position="602"/>
    </location>
</feature>
<evidence type="ECO:0000256" key="7">
    <source>
        <dbReference type="RuleBase" id="RU366044"/>
    </source>
</evidence>
<keyword evidence="3 7" id="KW-0805">Transcription regulation</keyword>
<evidence type="ECO:0000313" key="9">
    <source>
        <dbReference type="EMBL" id="KDQ64506.1"/>
    </source>
</evidence>
<dbReference type="OrthoDB" id="76676at2759"/>
<sequence>MPKKPKKDANDKAPVPQPSPKRLNSSTPRPKPTPPVDDDLNPPPPEGEYQEYRLMSSALNGWKYDVMKFHSTRPVDVSTWAQPVKLNRKDVTVSVAAPAQKPVGPMLGADGKPVIGADGKVVMVDADGRPIHNLGETSATGSGKDENKGANSGRKKPARKTRQVYLVPDEVRKLRKEERYPWVMEDGTGNEVWTGSMEEASKAENYAFFMPAENNIFKFVPSHRWYKFEKKRNLGVRSLDEAEQIMAKIAKNKEPERWLFHRTGRGASSSTSAMFKGEPDSNLPGSSSLVYNVGHSLGPNGRALRTVDTGMGHLFGDDDEEGMDTKRRKEREYGGEGDMDEVEFEEEFADDEEKMEPEDNDDEEAKEMEERIKREYRKANKLEGGEEEEDDEDESKLTTAGKAMKKIIKNLEKNNAYDSDDEENPYASEEEEEEEEPQEVPTGPAVQQQQQRPPSRSQTPSHATSTPSNKPPPSAPSSRATSPVPPGHGGHSVVALRATSPKAPKPKTGGKSPTVSRAGSPLAPSPPAGGGGGSRATSPVGSLAGSPPVQSPTIPGVSKPSAKRKATDELGPASPTSPSAPSSVPKPKKRKPIPPAVPSATGGILDDRMVIEWLRNTPHATTRDCIQHFTPYLTDETKKAKFTGLVKEVAQLRSGVLVLRNQYRSDGGVSPGATTSGS</sequence>
<comment type="function">
    <text evidence="7">TFIIF is a general transcription initiation factor that binds to RNA polymerase II and helps to recruit it to the initiation complex in collaboration with TFIIB. It promotes transcription elongation.</text>
</comment>
<dbReference type="SUPFAM" id="SSF50916">
    <property type="entry name" value="Rap30/74 interaction domains"/>
    <property type="match status" value="1"/>
</dbReference>
<evidence type="ECO:0000256" key="4">
    <source>
        <dbReference type="ARBA" id="ARBA00023125"/>
    </source>
</evidence>
<dbReference type="GO" id="GO:0001096">
    <property type="term" value="F:TFIIF-class transcription factor complex binding"/>
    <property type="evidence" value="ECO:0007669"/>
    <property type="project" value="TreeGrafter"/>
</dbReference>
<dbReference type="GO" id="GO:0005674">
    <property type="term" value="C:transcription factor TFIIF complex"/>
    <property type="evidence" value="ECO:0007669"/>
    <property type="project" value="TreeGrafter"/>
</dbReference>
<keyword evidence="4 7" id="KW-0238">DNA-binding</keyword>
<feature type="compositionally biased region" description="Acidic residues" evidence="8">
    <location>
        <begin position="385"/>
        <end position="394"/>
    </location>
</feature>
<dbReference type="InterPro" id="IPR008851">
    <property type="entry name" value="TFIIF-alpha"/>
</dbReference>
<reference evidence="10" key="1">
    <citation type="journal article" date="2014" name="Proc. Natl. Acad. Sci. U.S.A.">
        <title>Extensive sampling of basidiomycete genomes demonstrates inadequacy of the white-rot/brown-rot paradigm for wood decay fungi.</title>
        <authorList>
            <person name="Riley R."/>
            <person name="Salamov A.A."/>
            <person name="Brown D.W."/>
            <person name="Nagy L.G."/>
            <person name="Floudas D."/>
            <person name="Held B.W."/>
            <person name="Levasseur A."/>
            <person name="Lombard V."/>
            <person name="Morin E."/>
            <person name="Otillar R."/>
            <person name="Lindquist E.A."/>
            <person name="Sun H."/>
            <person name="LaButti K.M."/>
            <person name="Schmutz J."/>
            <person name="Jabbour D."/>
            <person name="Luo H."/>
            <person name="Baker S.E."/>
            <person name="Pisabarro A.G."/>
            <person name="Walton J.D."/>
            <person name="Blanchette R.A."/>
            <person name="Henrissat B."/>
            <person name="Martin F."/>
            <person name="Cullen D."/>
            <person name="Hibbett D.S."/>
            <person name="Grigoriev I.V."/>
        </authorList>
    </citation>
    <scope>NUCLEOTIDE SEQUENCE [LARGE SCALE GENOMIC DNA]</scope>
    <source>
        <strain evidence="10">MUCL 33604</strain>
    </source>
</reference>
<dbReference type="GO" id="GO:0003677">
    <property type="term" value="F:DNA binding"/>
    <property type="evidence" value="ECO:0007669"/>
    <property type="project" value="UniProtKB-KW"/>
</dbReference>
<feature type="compositionally biased region" description="Low complexity" evidence="8">
    <location>
        <begin position="439"/>
        <end position="468"/>
    </location>
</feature>
<feature type="compositionally biased region" description="Basic and acidic residues" evidence="8">
    <location>
        <begin position="368"/>
        <end position="384"/>
    </location>
</feature>
<dbReference type="Proteomes" id="UP000027265">
    <property type="component" value="Unassembled WGS sequence"/>
</dbReference>
<comment type="subcellular location">
    <subcellularLocation>
        <location evidence="1 7">Nucleus</location>
    </subcellularLocation>
</comment>
<evidence type="ECO:0000256" key="8">
    <source>
        <dbReference type="SAM" id="MobiDB-lite"/>
    </source>
</evidence>
<name>A0A067QPF7_9AGAM</name>
<feature type="compositionally biased region" description="Pro residues" evidence="8">
    <location>
        <begin position="29"/>
        <end position="46"/>
    </location>
</feature>
<evidence type="ECO:0000313" key="10">
    <source>
        <dbReference type="Proteomes" id="UP000027265"/>
    </source>
</evidence>
<feature type="region of interest" description="Disordered" evidence="8">
    <location>
        <begin position="1"/>
        <end position="49"/>
    </location>
</feature>
<dbReference type="PANTHER" id="PTHR13011">
    <property type="entry name" value="TFIIF-ALPHA"/>
    <property type="match status" value="1"/>
</dbReference>
<gene>
    <name evidence="9" type="ORF">JAAARDRAFT_118109</name>
</gene>
<comment type="similarity">
    <text evidence="2 7">Belongs to the TFIIF alpha subunit family.</text>
</comment>
<evidence type="ECO:0000256" key="1">
    <source>
        <dbReference type="ARBA" id="ARBA00004123"/>
    </source>
</evidence>
<dbReference type="GO" id="GO:0016251">
    <property type="term" value="F:RNA polymerase II general transcription initiation factor activity"/>
    <property type="evidence" value="ECO:0007669"/>
    <property type="project" value="TreeGrafter"/>
</dbReference>
<dbReference type="HOGENOM" id="CLU_016619_0_0_1"/>
<keyword evidence="6 7" id="KW-0539">Nucleus</keyword>
<dbReference type="GO" id="GO:0006367">
    <property type="term" value="P:transcription initiation at RNA polymerase II promoter"/>
    <property type="evidence" value="ECO:0007669"/>
    <property type="project" value="InterPro"/>
</dbReference>
<feature type="compositionally biased region" description="Acidic residues" evidence="8">
    <location>
        <begin position="335"/>
        <end position="367"/>
    </location>
</feature>
<dbReference type="STRING" id="933084.A0A067QPF7"/>
<organism evidence="9 10">
    <name type="scientific">Jaapia argillacea MUCL 33604</name>
    <dbReference type="NCBI Taxonomy" id="933084"/>
    <lineage>
        <taxon>Eukaryota</taxon>
        <taxon>Fungi</taxon>
        <taxon>Dikarya</taxon>
        <taxon>Basidiomycota</taxon>
        <taxon>Agaricomycotina</taxon>
        <taxon>Agaricomycetes</taxon>
        <taxon>Agaricomycetidae</taxon>
        <taxon>Jaapiales</taxon>
        <taxon>Jaapiaceae</taxon>
        <taxon>Jaapia</taxon>
    </lineage>
</organism>
<accession>A0A067QPF7</accession>
<feature type="compositionally biased region" description="Acidic residues" evidence="8">
    <location>
        <begin position="418"/>
        <end position="438"/>
    </location>
</feature>
<protein>
    <recommendedName>
        <fullName evidence="7">Transcription initiation factor IIF subunit alpha</fullName>
    </recommendedName>
</protein>
<dbReference type="InterPro" id="IPR011039">
    <property type="entry name" value="TFIIF_interaction"/>
</dbReference>
<dbReference type="AlphaFoldDB" id="A0A067QPF7"/>
<evidence type="ECO:0000256" key="2">
    <source>
        <dbReference type="ARBA" id="ARBA00005249"/>
    </source>
</evidence>
<keyword evidence="5 7" id="KW-0804">Transcription</keyword>
<evidence type="ECO:0000256" key="6">
    <source>
        <dbReference type="ARBA" id="ARBA00023242"/>
    </source>
</evidence>
<dbReference type="GO" id="GO:0032968">
    <property type="term" value="P:positive regulation of transcription elongation by RNA polymerase II"/>
    <property type="evidence" value="ECO:0007669"/>
    <property type="project" value="InterPro"/>
</dbReference>
<evidence type="ECO:0000256" key="5">
    <source>
        <dbReference type="ARBA" id="ARBA00023163"/>
    </source>
</evidence>
<proteinExistence type="inferred from homology"/>
<dbReference type="InParanoid" id="A0A067QPF7"/>
<evidence type="ECO:0000256" key="3">
    <source>
        <dbReference type="ARBA" id="ARBA00023015"/>
    </source>
</evidence>
<dbReference type="Pfam" id="PF05793">
    <property type="entry name" value="TFIIF_alpha"/>
    <property type="match status" value="1"/>
</dbReference>
<feature type="region of interest" description="Disordered" evidence="8">
    <location>
        <begin position="130"/>
        <end position="161"/>
    </location>
</feature>
<feature type="compositionally biased region" description="Basic and acidic residues" evidence="8">
    <location>
        <begin position="323"/>
        <end position="334"/>
    </location>
</feature>
<dbReference type="PANTHER" id="PTHR13011:SF0">
    <property type="entry name" value="GENERAL TRANSCRIPTION FACTOR IIF SUBUNIT 1"/>
    <property type="match status" value="1"/>
</dbReference>
<feature type="compositionally biased region" description="Low complexity" evidence="8">
    <location>
        <begin position="572"/>
        <end position="585"/>
    </location>
</feature>